<evidence type="ECO:0000256" key="3">
    <source>
        <dbReference type="ARBA" id="ARBA00023065"/>
    </source>
</evidence>
<evidence type="ECO:0000256" key="4">
    <source>
        <dbReference type="SAM" id="Coils"/>
    </source>
</evidence>
<reference evidence="5" key="1">
    <citation type="submission" date="2020-08" db="EMBL/GenBank/DDBJ databases">
        <title>Genome public.</title>
        <authorList>
            <person name="Liu C."/>
            <person name="Sun Q."/>
        </authorList>
    </citation>
    <scope>NUCLEOTIDE SEQUENCE</scope>
    <source>
        <strain evidence="5">NSJ-64</strain>
    </source>
</reference>
<evidence type="ECO:0000256" key="2">
    <source>
        <dbReference type="ARBA" id="ARBA00022781"/>
    </source>
</evidence>
<name>A0A926ETG0_9FIRM</name>
<dbReference type="GO" id="GO:0046961">
    <property type="term" value="F:proton-transporting ATPase activity, rotational mechanism"/>
    <property type="evidence" value="ECO:0007669"/>
    <property type="project" value="InterPro"/>
</dbReference>
<keyword evidence="4" id="KW-0175">Coiled coil</keyword>
<accession>A0A926ETG0</accession>
<sequence length="103" mass="12299">MERVIQMLVECDKKARDLVQQAKQQRQEELDHLSDHKYAIAVQYNKKATSRLEMMRSQMEQEKTEQITQVKKQCDAQLAQLKETYEANKDRWVDEIVRRCIDG</sequence>
<dbReference type="Proteomes" id="UP000623678">
    <property type="component" value="Unassembled WGS sequence"/>
</dbReference>
<proteinExistence type="predicted"/>
<dbReference type="AlphaFoldDB" id="A0A926ETG0"/>
<keyword evidence="1" id="KW-0813">Transport</keyword>
<gene>
    <name evidence="5" type="ORF">H8705_11970</name>
</gene>
<dbReference type="Pfam" id="PF03179">
    <property type="entry name" value="V-ATPase_G"/>
    <property type="match status" value="1"/>
</dbReference>
<organism evidence="5 6">
    <name type="scientific">Youxingia wuxianensis</name>
    <dbReference type="NCBI Taxonomy" id="2763678"/>
    <lineage>
        <taxon>Bacteria</taxon>
        <taxon>Bacillati</taxon>
        <taxon>Bacillota</taxon>
        <taxon>Clostridia</taxon>
        <taxon>Eubacteriales</taxon>
        <taxon>Oscillospiraceae</taxon>
        <taxon>Youxingia</taxon>
    </lineage>
</organism>
<keyword evidence="6" id="KW-1185">Reference proteome</keyword>
<dbReference type="Gene3D" id="1.20.5.2950">
    <property type="match status" value="1"/>
</dbReference>
<dbReference type="EMBL" id="JACRTD010000009">
    <property type="protein sequence ID" value="MBC8586297.1"/>
    <property type="molecule type" value="Genomic_DNA"/>
</dbReference>
<dbReference type="GO" id="GO:0016471">
    <property type="term" value="C:vacuolar proton-transporting V-type ATPase complex"/>
    <property type="evidence" value="ECO:0007669"/>
    <property type="project" value="InterPro"/>
</dbReference>
<protein>
    <submittedName>
        <fullName evidence="5">Uncharacterized protein</fullName>
    </submittedName>
</protein>
<dbReference type="InterPro" id="IPR005124">
    <property type="entry name" value="V-ATPase_G"/>
</dbReference>
<evidence type="ECO:0000313" key="5">
    <source>
        <dbReference type="EMBL" id="MBC8586297.1"/>
    </source>
</evidence>
<keyword evidence="3" id="KW-0406">Ion transport</keyword>
<keyword evidence="2" id="KW-0375">Hydrogen ion transport</keyword>
<comment type="caution">
    <text evidence="5">The sequence shown here is derived from an EMBL/GenBank/DDBJ whole genome shotgun (WGS) entry which is preliminary data.</text>
</comment>
<feature type="coiled-coil region" evidence="4">
    <location>
        <begin position="8"/>
        <end position="91"/>
    </location>
</feature>
<evidence type="ECO:0000313" key="6">
    <source>
        <dbReference type="Proteomes" id="UP000623678"/>
    </source>
</evidence>
<evidence type="ECO:0000256" key="1">
    <source>
        <dbReference type="ARBA" id="ARBA00022448"/>
    </source>
</evidence>
<dbReference type="RefSeq" id="WP_262396018.1">
    <property type="nucleotide sequence ID" value="NZ_JACRTD010000009.1"/>
</dbReference>